<evidence type="ECO:0000313" key="1">
    <source>
        <dbReference type="EMBL" id="KAG0447278.1"/>
    </source>
</evidence>
<organism evidence="1 2">
    <name type="scientific">Vanilla planifolia</name>
    <name type="common">Vanilla</name>
    <dbReference type="NCBI Taxonomy" id="51239"/>
    <lineage>
        <taxon>Eukaryota</taxon>
        <taxon>Viridiplantae</taxon>
        <taxon>Streptophyta</taxon>
        <taxon>Embryophyta</taxon>
        <taxon>Tracheophyta</taxon>
        <taxon>Spermatophyta</taxon>
        <taxon>Magnoliopsida</taxon>
        <taxon>Liliopsida</taxon>
        <taxon>Asparagales</taxon>
        <taxon>Orchidaceae</taxon>
        <taxon>Vanilloideae</taxon>
        <taxon>Vanilleae</taxon>
        <taxon>Vanilla</taxon>
    </lineage>
</organism>
<reference evidence="1 2" key="1">
    <citation type="journal article" date="2020" name="Nat. Food">
        <title>A phased Vanilla planifolia genome enables genetic improvement of flavour and production.</title>
        <authorList>
            <person name="Hasing T."/>
            <person name="Tang H."/>
            <person name="Brym M."/>
            <person name="Khazi F."/>
            <person name="Huang T."/>
            <person name="Chambers A.H."/>
        </authorList>
    </citation>
    <scope>NUCLEOTIDE SEQUENCE [LARGE SCALE GENOMIC DNA]</scope>
    <source>
        <tissue evidence="1">Leaf</tissue>
    </source>
</reference>
<dbReference type="Proteomes" id="UP000639772">
    <property type="component" value="Unassembled WGS sequence"/>
</dbReference>
<accession>A0A835U3B0</accession>
<comment type="caution">
    <text evidence="1">The sequence shown here is derived from an EMBL/GenBank/DDBJ whole genome shotgun (WGS) entry which is preliminary data.</text>
</comment>
<dbReference type="EMBL" id="JADCNM010000473">
    <property type="protein sequence ID" value="KAG0447278.1"/>
    <property type="molecule type" value="Genomic_DNA"/>
</dbReference>
<protein>
    <submittedName>
        <fullName evidence="1">Uncharacterized protein</fullName>
    </submittedName>
</protein>
<proteinExistence type="predicted"/>
<gene>
    <name evidence="1" type="ORF">HPP92_028397</name>
</gene>
<sequence length="101" mass="11023">MARCGLHRDERWWVGLFAGVLGGRGGFWDEEVFIKCRPILSVAGWHMLADISGRLWRGSAWWQAACVVGTGTVAGGEGGRERCGLGRGWIWFEGGGGGRMK</sequence>
<name>A0A835U3B0_VANPL</name>
<evidence type="ECO:0000313" key="2">
    <source>
        <dbReference type="Proteomes" id="UP000639772"/>
    </source>
</evidence>
<dbReference type="AlphaFoldDB" id="A0A835U3B0"/>